<feature type="domain" description="ABC transmembrane type-1" evidence="13">
    <location>
        <begin position="731"/>
        <end position="891"/>
    </location>
</feature>
<dbReference type="Gene3D" id="3.40.50.300">
    <property type="entry name" value="P-loop containing nucleotide triphosphate hydrolases"/>
    <property type="match status" value="3"/>
</dbReference>
<comment type="caution">
    <text evidence="14">The sequence shown here is derived from an EMBL/GenBank/DDBJ whole genome shotgun (WGS) entry which is preliminary data.</text>
</comment>
<dbReference type="SUPFAM" id="SSF90123">
    <property type="entry name" value="ABC transporter transmembrane region"/>
    <property type="match status" value="2"/>
</dbReference>
<comment type="subcellular location">
    <subcellularLocation>
        <location evidence="1">Membrane</location>
        <topology evidence="1">Multi-pass membrane protein</topology>
    </subcellularLocation>
</comment>
<feature type="transmembrane region" description="Helical" evidence="11">
    <location>
        <begin position="597"/>
        <end position="617"/>
    </location>
</feature>
<keyword evidence="3" id="KW-0813">Transport</keyword>
<feature type="compositionally biased region" description="Polar residues" evidence="10">
    <location>
        <begin position="1081"/>
        <end position="1091"/>
    </location>
</feature>
<evidence type="ECO:0000256" key="5">
    <source>
        <dbReference type="ARBA" id="ARBA00022737"/>
    </source>
</evidence>
<organism evidence="14 16">
    <name type="scientific">Phytophthora kernoviae</name>
    <dbReference type="NCBI Taxonomy" id="325452"/>
    <lineage>
        <taxon>Eukaryota</taxon>
        <taxon>Sar</taxon>
        <taxon>Stramenopiles</taxon>
        <taxon>Oomycota</taxon>
        <taxon>Peronosporomycetes</taxon>
        <taxon>Peronosporales</taxon>
        <taxon>Peronosporaceae</taxon>
        <taxon>Phytophthora</taxon>
    </lineage>
</organism>
<name>A0A3F2RKJ3_9STRA</name>
<dbReference type="GO" id="GO:0140359">
    <property type="term" value="F:ABC-type transporter activity"/>
    <property type="evidence" value="ECO:0007669"/>
    <property type="project" value="InterPro"/>
</dbReference>
<feature type="transmembrane region" description="Helical" evidence="11">
    <location>
        <begin position="1118"/>
        <end position="1140"/>
    </location>
</feature>
<dbReference type="Gene3D" id="1.20.1560.10">
    <property type="entry name" value="ABC transporter type 1, transmembrane domain"/>
    <property type="match status" value="2"/>
</dbReference>
<evidence type="ECO:0000313" key="15">
    <source>
        <dbReference type="EMBL" id="RLN61424.1"/>
    </source>
</evidence>
<feature type="transmembrane region" description="Helical" evidence="11">
    <location>
        <begin position="258"/>
        <end position="278"/>
    </location>
</feature>
<dbReference type="Pfam" id="PF00664">
    <property type="entry name" value="ABC_membrane"/>
    <property type="match status" value="1"/>
</dbReference>
<feature type="transmembrane region" description="Helical" evidence="11">
    <location>
        <begin position="220"/>
        <end position="238"/>
    </location>
</feature>
<feature type="region of interest" description="Disordered" evidence="10">
    <location>
        <begin position="1053"/>
        <end position="1106"/>
    </location>
</feature>
<evidence type="ECO:0000259" key="13">
    <source>
        <dbReference type="PROSITE" id="PS50929"/>
    </source>
</evidence>
<feature type="compositionally biased region" description="Acidic residues" evidence="10">
    <location>
        <begin position="1092"/>
        <end position="1104"/>
    </location>
</feature>
<evidence type="ECO:0000256" key="9">
    <source>
        <dbReference type="ARBA" id="ARBA00023136"/>
    </source>
</evidence>
<keyword evidence="7" id="KW-0067">ATP-binding</keyword>
<comment type="similarity">
    <text evidence="2">Belongs to the major facilitator superfamily. Folate-biopterin transporter (TC 2.A.71) family.</text>
</comment>
<feature type="transmembrane region" description="Helical" evidence="11">
    <location>
        <begin position="507"/>
        <end position="526"/>
    </location>
</feature>
<keyword evidence="4 11" id="KW-0812">Transmembrane</keyword>
<feature type="transmembrane region" description="Helical" evidence="11">
    <location>
        <begin position="83"/>
        <end position="105"/>
    </location>
</feature>
<dbReference type="InterPro" id="IPR003439">
    <property type="entry name" value="ABC_transporter-like_ATP-bd"/>
</dbReference>
<dbReference type="EMBL" id="MBDO02000232">
    <property type="protein sequence ID" value="RLN59213.1"/>
    <property type="molecule type" value="Genomic_DNA"/>
</dbReference>
<dbReference type="GO" id="GO:0016020">
    <property type="term" value="C:membrane"/>
    <property type="evidence" value="ECO:0007669"/>
    <property type="project" value="UniProtKB-SubCell"/>
</dbReference>
<evidence type="ECO:0000256" key="8">
    <source>
        <dbReference type="ARBA" id="ARBA00022989"/>
    </source>
</evidence>
<dbReference type="FunFam" id="1.20.1560.10:FF:000013">
    <property type="entry name" value="ABC transporter C family member 2"/>
    <property type="match status" value="1"/>
</dbReference>
<feature type="transmembrane region" description="Helical" evidence="11">
    <location>
        <begin position="369"/>
        <end position="390"/>
    </location>
</feature>
<evidence type="ECO:0000313" key="17">
    <source>
        <dbReference type="Proteomes" id="UP000284657"/>
    </source>
</evidence>
<dbReference type="InterPro" id="IPR036640">
    <property type="entry name" value="ABC1_TM_sf"/>
</dbReference>
<feature type="domain" description="ABC transporter" evidence="12">
    <location>
        <begin position="771"/>
        <end position="1047"/>
    </location>
</feature>
<dbReference type="PANTHER" id="PTHR24223">
    <property type="entry name" value="ATP-BINDING CASSETTE SUB-FAMILY C"/>
    <property type="match status" value="1"/>
</dbReference>
<evidence type="ECO:0000256" key="6">
    <source>
        <dbReference type="ARBA" id="ARBA00022741"/>
    </source>
</evidence>
<dbReference type="InterPro" id="IPR039309">
    <property type="entry name" value="BT1"/>
</dbReference>
<feature type="transmembrane region" description="Helical" evidence="11">
    <location>
        <begin position="847"/>
        <end position="864"/>
    </location>
</feature>
<dbReference type="PROSITE" id="PS50929">
    <property type="entry name" value="ABC_TM1F"/>
    <property type="match status" value="2"/>
</dbReference>
<feature type="transmembrane region" description="Helical" evidence="11">
    <location>
        <begin position="117"/>
        <end position="136"/>
    </location>
</feature>
<evidence type="ECO:0000313" key="14">
    <source>
        <dbReference type="EMBL" id="RLN59213.1"/>
    </source>
</evidence>
<dbReference type="Gene3D" id="1.20.1250.20">
    <property type="entry name" value="MFS general substrate transporter like domains"/>
    <property type="match status" value="1"/>
</dbReference>
<dbReference type="OrthoDB" id="6500128at2759"/>
<dbReference type="InterPro" id="IPR011527">
    <property type="entry name" value="ABC1_TM_dom"/>
</dbReference>
<evidence type="ECO:0000256" key="4">
    <source>
        <dbReference type="ARBA" id="ARBA00022692"/>
    </source>
</evidence>
<dbReference type="Pfam" id="PF03092">
    <property type="entry name" value="BT1"/>
    <property type="match status" value="1"/>
</dbReference>
<keyword evidence="6" id="KW-0547">Nucleotide-binding</keyword>
<keyword evidence="8 11" id="KW-1133">Transmembrane helix</keyword>
<feature type="transmembrane region" description="Helical" evidence="11">
    <location>
        <begin position="148"/>
        <end position="166"/>
    </location>
</feature>
<dbReference type="SUPFAM" id="SSF103473">
    <property type="entry name" value="MFS general substrate transporter"/>
    <property type="match status" value="1"/>
</dbReference>
<keyword evidence="9 11" id="KW-0472">Membrane</keyword>
<feature type="domain" description="ABC transmembrane type-1" evidence="13">
    <location>
        <begin position="1129"/>
        <end position="1408"/>
    </location>
</feature>
<feature type="transmembrane region" description="Helical" evidence="11">
    <location>
        <begin position="1167"/>
        <end position="1188"/>
    </location>
</feature>
<dbReference type="Proteomes" id="UP000277300">
    <property type="component" value="Unassembled WGS sequence"/>
</dbReference>
<feature type="transmembrane region" description="Helical" evidence="11">
    <location>
        <begin position="1381"/>
        <end position="1400"/>
    </location>
</feature>
<accession>A0A3F2RKJ3</accession>
<proteinExistence type="inferred from homology"/>
<reference evidence="16 17" key="1">
    <citation type="submission" date="2018-07" db="EMBL/GenBank/DDBJ databases">
        <title>Genome sequencing of oomycete isolates from Chile give support for New Zealand origin for Phytophthora kernoviae and make available the first Nothophytophthora sp. genome.</title>
        <authorList>
            <person name="Studholme D.J."/>
            <person name="Sanfuentes E."/>
            <person name="Panda P."/>
            <person name="Hill R."/>
            <person name="Sambles C."/>
            <person name="Grant M."/>
            <person name="Williams N.M."/>
            <person name="Mcdougal R.L."/>
        </authorList>
    </citation>
    <scope>NUCLEOTIDE SEQUENCE [LARGE SCALE GENOMIC DNA]</scope>
    <source>
        <strain evidence="14">Chile6</strain>
        <strain evidence="15">Chile7</strain>
    </source>
</reference>
<dbReference type="InterPro" id="IPR050173">
    <property type="entry name" value="ABC_transporter_C-like"/>
</dbReference>
<evidence type="ECO:0000256" key="1">
    <source>
        <dbReference type="ARBA" id="ARBA00004141"/>
    </source>
</evidence>
<dbReference type="InterPro" id="IPR027417">
    <property type="entry name" value="P-loop_NTPase"/>
</dbReference>
<feature type="transmembrane region" description="Helical" evidence="11">
    <location>
        <begin position="178"/>
        <end position="199"/>
    </location>
</feature>
<dbReference type="EMBL" id="MBAD02000902">
    <property type="protein sequence ID" value="RLN61424.1"/>
    <property type="molecule type" value="Genomic_DNA"/>
</dbReference>
<dbReference type="SUPFAM" id="SSF52540">
    <property type="entry name" value="P-loop containing nucleoside triphosphate hydrolases"/>
    <property type="match status" value="2"/>
</dbReference>
<dbReference type="PROSITE" id="PS50893">
    <property type="entry name" value="ABC_TRANSPORTER_2"/>
    <property type="match status" value="1"/>
</dbReference>
<evidence type="ECO:0000256" key="7">
    <source>
        <dbReference type="ARBA" id="ARBA00022840"/>
    </source>
</evidence>
<keyword evidence="5" id="KW-0677">Repeat</keyword>
<evidence type="ECO:0000313" key="16">
    <source>
        <dbReference type="Proteomes" id="UP000277300"/>
    </source>
</evidence>
<evidence type="ECO:0000256" key="2">
    <source>
        <dbReference type="ARBA" id="ARBA00007015"/>
    </source>
</evidence>
<dbReference type="Pfam" id="PF00005">
    <property type="entry name" value="ABC_tran"/>
    <property type="match status" value="2"/>
</dbReference>
<feature type="transmembrane region" description="Helical" evidence="11">
    <location>
        <begin position="427"/>
        <end position="450"/>
    </location>
</feature>
<feature type="transmembrane region" description="Helical" evidence="11">
    <location>
        <begin position="1250"/>
        <end position="1278"/>
    </location>
</feature>
<feature type="transmembrane region" description="Helical" evidence="11">
    <location>
        <begin position="1298"/>
        <end position="1318"/>
    </location>
</feature>
<evidence type="ECO:0008006" key="18">
    <source>
        <dbReference type="Google" id="ProtNLM"/>
    </source>
</evidence>
<dbReference type="PANTHER" id="PTHR24223:SF441">
    <property type="match status" value="1"/>
</dbReference>
<dbReference type="CDD" id="cd18605">
    <property type="entry name" value="ABC_6TM_MRP7_D2_like"/>
    <property type="match status" value="1"/>
</dbReference>
<sequence length="1629" mass="179251">MSSRIWLKSSSMSMSPNSPLSFSLDSLPPELRGDPLVMLQAVPPDPYVMGERREYGFYGLEHDGALRPGGQVPLLSRRTFGLLLNYVGIGAMYGGINSAMVPFLSGYLQLKPYQVRAAGTVINTAWTFKVFGGFLTDSVRICGYRRKPYLLAGWVLCFGSLLFLGTTGVNETGGTDEAWRYMLFMTLATVGYFLVNVAADALVVEIAQRESLSTRGHTQVCIYAARMFGLVVMNFFVTEASNGPSHGGSFSWSLDVNQVMLILAMCALAPLAGSIWFLHEETMSRMVPILSFSDVVSCPVPPQRYQPNVDPPLDFSERCHLIWRLVQSRALWQLLMFELMASFCLTIDSNASSGIEANWVDVEKWPKTIATAVWGLAYIAGLFVTHRFLLRESWGHLFCVATVWTVGVDVVTVACTVFEVLRNQYFWLYMQILAAPAVALRFLILLFPIVELAPRGLEGTTYGLVITFRNLAIPLGVTAYKAIDSYFSISDKNINADSDSTRLQVTYTYLIAWALQLLSLSFIGLLPHQKLEVQQLRYYGGYIWVNGMMVSLISLCLASLVLLALLFVLVSAIEEMALGSSLTGEVVSMDWTIKALMHWKLMLSTVIAAVTVVRVLVCQPRTQEGHSDGGFVENRKARGKKTIGRHEVMASPLDRIGWLSQLSYHWISPFIALGKKRRQEMRDVPNLPLQDSTSVAADLFENELQHEFRKHRPSERSFLRVTRRLYGPDVLVFGAWSTANKVIGLASPLLLKLFLDWAGSSNPSLSTGYYLAVAMVGRSVLSAVSGTQYNLAWKRFDLRVRAGLVSAIYARTLHLSGHGKRRAGGLGRITNLISVDVGRIIGMPSTLFDMVLIPAEIVVALVLLSKAVSVAFVAGIAVLGVMLPLQTVLGRGSIHQAVLMPRKPRGSFAGVSKKISHYVVKKMETLVAGTALIVFAESGSNFSGGQRSRINLARALYQRAGIYLLDDPLSGLDMNTSRKVVTNCFASGSNIFPDDAAVVIVTHSLQLLPLFPTTAQILIVGDGHIIEQGTYNTLKVQEPPSRFMSLLESLSTEEEAKDKVDGDSESQLAGGVEEEGPLTLATESQEKQATQIEDEEDSKEEDEEHRESGVVGWHVWKAYSLSVGWVLSVAILLSVAAMQISRNSLDWWVAVYTNGKHATTPREFATVLLYIAGANIAAVFIRSFLFAYGGLRAARATYATLIRSVFAAPLQFFERTPTGRVLNRMSGDTYAVDESLPFILNLFLKDAADVIGALVILFYGNRLVLVLLVPLSVLYFHLQRDYRPSSRHLRRLDAAAQSPLLAMFTDTLEGLIVIRAAYKQRQYARGYCVRLNRSQRVSFLSSTAGAWFGLRLDMLGVCVTSFVAVFAVADFNLTGTVNPGILGLTLTYALPVVGKLNSILNSFVDTERQMIAVERVKEYADLEPEETVVGAGDLVQVREVPPSWPTHGVIAIKALTVTYATSTRGFEQHDHFGDAEWEWVGPRVAAPALKYVTCDIPAGQKLGICGRTGAGKSTLLNALFRVVPWERSGSILIDGLPLDSISLQDLRSNLTYIPQDVVLFSGTAIASEFATSTVLTVAHRIQTIMHCDRVLLLDNGRIAESGDPKDLANNPQSLFYRLANASVDESKLL</sequence>
<dbReference type="InterPro" id="IPR017871">
    <property type="entry name" value="ABC_transporter-like_CS"/>
</dbReference>
<feature type="transmembrane region" description="Helical" evidence="11">
    <location>
        <begin position="397"/>
        <end position="421"/>
    </location>
</feature>
<gene>
    <name evidence="15" type="ORF">BBJ29_003808</name>
    <name evidence="14" type="ORF">BBP00_00006609</name>
</gene>
<protein>
    <recommendedName>
        <fullName evidence="18">ABC transmembrane type-1 domain-containing protein</fullName>
    </recommendedName>
</protein>
<evidence type="ECO:0000256" key="10">
    <source>
        <dbReference type="SAM" id="MobiDB-lite"/>
    </source>
</evidence>
<feature type="transmembrane region" description="Helical" evidence="11">
    <location>
        <begin position="870"/>
        <end position="890"/>
    </location>
</feature>
<evidence type="ECO:0000259" key="12">
    <source>
        <dbReference type="PROSITE" id="PS50893"/>
    </source>
</evidence>
<dbReference type="Proteomes" id="UP000284657">
    <property type="component" value="Unassembled WGS sequence"/>
</dbReference>
<dbReference type="GO" id="GO:0016887">
    <property type="term" value="F:ATP hydrolysis activity"/>
    <property type="evidence" value="ECO:0007669"/>
    <property type="project" value="InterPro"/>
</dbReference>
<feature type="transmembrane region" description="Helical" evidence="11">
    <location>
        <begin position="1339"/>
        <end position="1369"/>
    </location>
</feature>
<dbReference type="PROSITE" id="PS00211">
    <property type="entry name" value="ABC_TRANSPORTER_1"/>
    <property type="match status" value="1"/>
</dbReference>
<dbReference type="GO" id="GO:0005524">
    <property type="term" value="F:ATP binding"/>
    <property type="evidence" value="ECO:0007669"/>
    <property type="project" value="UniProtKB-KW"/>
</dbReference>
<feature type="transmembrane region" description="Helical" evidence="11">
    <location>
        <begin position="547"/>
        <end position="573"/>
    </location>
</feature>
<evidence type="ECO:0000256" key="11">
    <source>
        <dbReference type="SAM" id="Phobius"/>
    </source>
</evidence>
<evidence type="ECO:0000256" key="3">
    <source>
        <dbReference type="ARBA" id="ARBA00022448"/>
    </source>
</evidence>
<dbReference type="InterPro" id="IPR036259">
    <property type="entry name" value="MFS_trans_sf"/>
</dbReference>